<dbReference type="Proteomes" id="UP000324853">
    <property type="component" value="Unassembled WGS sequence"/>
</dbReference>
<keyword evidence="2" id="KW-1185">Reference proteome</keyword>
<dbReference type="EMBL" id="VSSR01000016">
    <property type="protein sequence ID" value="TYL85962.1"/>
    <property type="molecule type" value="Genomic_DNA"/>
</dbReference>
<evidence type="ECO:0000313" key="1">
    <source>
        <dbReference type="EMBL" id="TYL85962.1"/>
    </source>
</evidence>
<proteinExistence type="predicted"/>
<reference evidence="1 2" key="1">
    <citation type="submission" date="2019-08" db="EMBL/GenBank/DDBJ databases">
        <title>Bradyrhizobium hipponensis sp. nov., a rhizobium isolated from a Lupinus angustifolius root nodule in Tunisia.</title>
        <authorList>
            <person name="Off K."/>
            <person name="Rejili M."/>
            <person name="Mars M."/>
            <person name="Brachmann A."/>
            <person name="Marin M."/>
        </authorList>
    </citation>
    <scope>NUCLEOTIDE SEQUENCE [LARGE SCALE GENOMIC DNA]</scope>
    <source>
        <strain evidence="1 2">CTAW11</strain>
    </source>
</reference>
<dbReference type="OrthoDB" id="7869995at2"/>
<organism evidence="1 2">
    <name type="scientific">Bradyrhizobium cytisi</name>
    <dbReference type="NCBI Taxonomy" id="515489"/>
    <lineage>
        <taxon>Bacteria</taxon>
        <taxon>Pseudomonadati</taxon>
        <taxon>Pseudomonadota</taxon>
        <taxon>Alphaproteobacteria</taxon>
        <taxon>Hyphomicrobiales</taxon>
        <taxon>Nitrobacteraceae</taxon>
        <taxon>Bradyrhizobium</taxon>
    </lineage>
</organism>
<name>A0A5S4WZ49_9BRAD</name>
<accession>A0A5S4WZ49</accession>
<comment type="caution">
    <text evidence="1">The sequence shown here is derived from an EMBL/GenBank/DDBJ whole genome shotgun (WGS) entry which is preliminary data.</text>
</comment>
<protein>
    <submittedName>
        <fullName evidence="1">Uncharacterized protein</fullName>
    </submittedName>
</protein>
<evidence type="ECO:0000313" key="2">
    <source>
        <dbReference type="Proteomes" id="UP000324853"/>
    </source>
</evidence>
<sequence>MASPVVQDNQPRKTKFTFEEAVDVWLRRWSGQYQHEIAAAYVINPRAVNHVLKGITHAGSKDEAAQRIGRTA</sequence>
<gene>
    <name evidence="1" type="ORF">FXB38_09135</name>
</gene>
<dbReference type="AlphaFoldDB" id="A0A5S4WZ49"/>